<proteinExistence type="predicted"/>
<evidence type="ECO:0000259" key="4">
    <source>
        <dbReference type="Pfam" id="PF25023"/>
    </source>
</evidence>
<organism evidence="5 6">
    <name type="scientific">Beggiatoa leptomitoformis</name>
    <dbReference type="NCBI Taxonomy" id="288004"/>
    <lineage>
        <taxon>Bacteria</taxon>
        <taxon>Pseudomonadati</taxon>
        <taxon>Pseudomonadota</taxon>
        <taxon>Gammaproteobacteria</taxon>
        <taxon>Thiotrichales</taxon>
        <taxon>Thiotrichaceae</taxon>
        <taxon>Beggiatoa</taxon>
    </lineage>
</organism>
<dbReference type="AlphaFoldDB" id="A0A2N9YDX4"/>
<keyword evidence="1" id="KW-0245">EGF-like domain</keyword>
<dbReference type="InterPro" id="IPR051216">
    <property type="entry name" value="Teneurin"/>
</dbReference>
<keyword evidence="6" id="KW-1185">Reference proteome</keyword>
<reference evidence="6" key="1">
    <citation type="submission" date="2016-12" db="EMBL/GenBank/DDBJ databases">
        <title>Complete Genome Sequence of Beggiatoa leptomitiformis D-401.</title>
        <authorList>
            <person name="Fomenkov A."/>
            <person name="Vincze T."/>
            <person name="Grabovich M."/>
            <person name="Anton B.P."/>
            <person name="Dubinina G."/>
            <person name="Orlova M."/>
            <person name="Belousova E."/>
            <person name="Roberts R.J."/>
        </authorList>
    </citation>
    <scope>NUCLEOTIDE SEQUENCE [LARGE SCALE GENOMIC DNA]</scope>
    <source>
        <strain evidence="6">D-401</strain>
    </source>
</reference>
<keyword evidence="3" id="KW-1015">Disulfide bond</keyword>
<accession>A0A2N9YDX4</accession>
<dbReference type="InterPro" id="IPR056823">
    <property type="entry name" value="TEN-like_YD-shell"/>
</dbReference>
<evidence type="ECO:0000256" key="3">
    <source>
        <dbReference type="ARBA" id="ARBA00023157"/>
    </source>
</evidence>
<dbReference type="OrthoDB" id="9815414at2"/>
<protein>
    <recommendedName>
        <fullName evidence="4">Teneurin-like YD-shell domain-containing protein</fullName>
    </recommendedName>
</protein>
<evidence type="ECO:0000256" key="2">
    <source>
        <dbReference type="ARBA" id="ARBA00022737"/>
    </source>
</evidence>
<evidence type="ECO:0000313" key="6">
    <source>
        <dbReference type="Proteomes" id="UP000234271"/>
    </source>
</evidence>
<dbReference type="Gene3D" id="2.180.10.10">
    <property type="entry name" value="RHS repeat-associated core"/>
    <property type="match status" value="1"/>
</dbReference>
<dbReference type="PANTHER" id="PTHR11219:SF69">
    <property type="entry name" value="TENEURIN-A"/>
    <property type="match status" value="1"/>
</dbReference>
<keyword evidence="2" id="KW-0677">Repeat</keyword>
<evidence type="ECO:0000256" key="1">
    <source>
        <dbReference type="ARBA" id="ARBA00022536"/>
    </source>
</evidence>
<evidence type="ECO:0000313" key="5">
    <source>
        <dbReference type="EMBL" id="AUI68677.2"/>
    </source>
</evidence>
<dbReference type="EMBL" id="CP018889">
    <property type="protein sequence ID" value="AUI68677.2"/>
    <property type="molecule type" value="Genomic_DNA"/>
</dbReference>
<dbReference type="Pfam" id="PF25023">
    <property type="entry name" value="TEN_YD-shell"/>
    <property type="match status" value="1"/>
</dbReference>
<name>A0A2N9YDX4_9GAMM</name>
<dbReference type="InterPro" id="IPR022385">
    <property type="entry name" value="Rhs_assc_core"/>
</dbReference>
<gene>
    <name evidence="5" type="ORF">BLE401_08150</name>
</gene>
<dbReference type="Proteomes" id="UP000234271">
    <property type="component" value="Chromosome"/>
</dbReference>
<sequence>MEYVIDAKNRRVGKKVNGVLTQGFIYQGKLKPVAQLDGNGEVVARFVYASKANIPDYILKNGNTYRIISDHLGSPRLIIDVQTGLIAQRLNYDAFGNIIEDTNPEFQPFGFAGGLYDVDTKLTRFGARDYEAETRRWTSKDPIGFAGGDSNLFGYVANDPVNWVDESGLVGTNPSCSCIATNVNSKTYLLQKNIGLVDIENGHVNLPVGSQTQMRYQKNFEEQNLHLIGLMMV</sequence>
<feature type="domain" description="Teneurin-like YD-shell" evidence="4">
    <location>
        <begin position="2"/>
        <end position="141"/>
    </location>
</feature>
<dbReference type="NCBIfam" id="TIGR03696">
    <property type="entry name" value="Rhs_assc_core"/>
    <property type="match status" value="1"/>
</dbReference>
<dbReference type="PANTHER" id="PTHR11219">
    <property type="entry name" value="TENEURIN AND N-ACETYLGLUCOSAMINE-1-PHOSPHODIESTER ALPHA-N-ACETYLGLUCOSAMINIDASE"/>
    <property type="match status" value="1"/>
</dbReference>